<gene>
    <name evidence="5" type="ORF">C0J50_12885</name>
</gene>
<evidence type="ECO:0000256" key="2">
    <source>
        <dbReference type="SAM" id="Coils"/>
    </source>
</evidence>
<feature type="coiled-coil region" evidence="2">
    <location>
        <begin position="476"/>
        <end position="552"/>
    </location>
</feature>
<evidence type="ECO:0000256" key="3">
    <source>
        <dbReference type="SAM" id="MobiDB-lite"/>
    </source>
</evidence>
<evidence type="ECO:0000256" key="1">
    <source>
        <dbReference type="ARBA" id="ARBA00023054"/>
    </source>
</evidence>
<feature type="coiled-coil region" evidence="2">
    <location>
        <begin position="210"/>
        <end position="244"/>
    </location>
</feature>
<keyword evidence="1 2" id="KW-0175">Coiled coil</keyword>
<dbReference type="PANTHER" id="PTHR23166:SF4">
    <property type="entry name" value="FILAMIN A-INTERACTING PROTEIN 1-LIKE"/>
    <property type="match status" value="1"/>
</dbReference>
<keyword evidence="6" id="KW-1185">Reference proteome</keyword>
<dbReference type="Pfam" id="PF09727">
    <property type="entry name" value="CortBP2"/>
    <property type="match status" value="1"/>
</dbReference>
<feature type="coiled-coil region" evidence="2">
    <location>
        <begin position="585"/>
        <end position="795"/>
    </location>
</feature>
<dbReference type="PANTHER" id="PTHR23166">
    <property type="entry name" value="FILAMIN/GPBP-INTERACTING PROTEIN"/>
    <property type="match status" value="1"/>
</dbReference>
<feature type="region of interest" description="Disordered" evidence="3">
    <location>
        <begin position="1130"/>
        <end position="1150"/>
    </location>
</feature>
<dbReference type="EMBL" id="MU550350">
    <property type="protein sequence ID" value="KAI5627558.1"/>
    <property type="molecule type" value="Genomic_DNA"/>
</dbReference>
<dbReference type="InterPro" id="IPR019131">
    <property type="entry name" value="Cortactin-binding_p2_N"/>
</dbReference>
<evidence type="ECO:0000259" key="4">
    <source>
        <dbReference type="Pfam" id="PF09727"/>
    </source>
</evidence>
<name>A0AAD5B2P6_SILAS</name>
<proteinExistence type="predicted"/>
<dbReference type="Proteomes" id="UP001205998">
    <property type="component" value="Unassembled WGS sequence"/>
</dbReference>
<feature type="domain" description="Cortactin-binding protein-2 N-terminal" evidence="4">
    <location>
        <begin position="88"/>
        <end position="269"/>
    </location>
</feature>
<protein>
    <submittedName>
        <fullName evidence="5">Filamin A-interacting protein 1-like</fullName>
    </submittedName>
</protein>
<dbReference type="InterPro" id="IPR050719">
    <property type="entry name" value="Cortactin-Actin_Reg"/>
</dbReference>
<evidence type="ECO:0000313" key="6">
    <source>
        <dbReference type="Proteomes" id="UP001205998"/>
    </source>
</evidence>
<reference evidence="5" key="1">
    <citation type="submission" date="2018-07" db="EMBL/GenBank/DDBJ databases">
        <title>Comparative genomics of catfishes provides insights into carnivory and benthic adaptation.</title>
        <authorList>
            <person name="Zhang Y."/>
            <person name="Wang D."/>
            <person name="Peng Z."/>
            <person name="Zheng S."/>
            <person name="Shao F."/>
            <person name="Tao W."/>
        </authorList>
    </citation>
    <scope>NUCLEOTIDE SEQUENCE</scope>
    <source>
        <strain evidence="5">Chongqing</strain>
    </source>
</reference>
<dbReference type="AlphaFoldDB" id="A0AAD5B2P6"/>
<feature type="compositionally biased region" description="Basic and acidic residues" evidence="3">
    <location>
        <begin position="369"/>
        <end position="384"/>
    </location>
</feature>
<organism evidence="5 6">
    <name type="scientific">Silurus asotus</name>
    <name type="common">Amur catfish</name>
    <name type="synonym">Parasilurus asotus</name>
    <dbReference type="NCBI Taxonomy" id="30991"/>
    <lineage>
        <taxon>Eukaryota</taxon>
        <taxon>Metazoa</taxon>
        <taxon>Chordata</taxon>
        <taxon>Craniata</taxon>
        <taxon>Vertebrata</taxon>
        <taxon>Euteleostomi</taxon>
        <taxon>Actinopterygii</taxon>
        <taxon>Neopterygii</taxon>
        <taxon>Teleostei</taxon>
        <taxon>Ostariophysi</taxon>
        <taxon>Siluriformes</taxon>
        <taxon>Siluridae</taxon>
        <taxon>Silurus</taxon>
    </lineage>
</organism>
<sequence length="1175" mass="135060">MRSRSSSLENISEVNFSHMQAQTEQRESMCDVPSTSFRDSGRLCHREPSNNTSTVQHKQKINCCNQVHKKNSKLTEQTSTPSLGNSKDLSHDDLLLLLSILEGEIQARDEVITVLRAEKIDIALLEAHYGFVTPPKVLQALQRDNISKGHSCREDIYEKPIAELDKLVEKQKETYRRMLEQLLLVEQAHKQALYRLEDEKRNHSEYMKKSDEFTNLLEQERERLKLLSDQEKTYQEQREEENNRKVTNLKDELTKLKSFALLVIDEQQCVTEQLAQQTAKVKEQQAAAKEAQEELNSAQTKAQKLKSKVQHLEAQLHDQAVQFHQEQEAMNTKLTDEKKQNRHLHQKLSTLCQQLDELEKSNKALRRAEEELQELRDKNSKRESGNSSLVSEVEELRKRVLEMEGKDEELVNVENLCRDLKRKLERESIQNSSLTAELDKLNYRIMELENLDVALGKSKQECSSLKCNLENEKTVTKLMSNELDNLRIRIKELEDAEGLLEKTEWTLKDDVTKLKTLTVMLVDERKTMAEKLKQLENKVQNSTDKLQAEQDKVTVVTEKLIEESKKALKIKVEMEEKICIATKERDDFQTKLKTEEEKNNALQSKISMMKKKLQSLEAVEREFLRNKAKQDHKKGHIQNGFQQENNKVQILTQEIEWLRKKLKEMNVDENDLKTHTEFETLEKRYSNIKSLTEELEMTRQELSKYQLIEKENLNQEDILYKQLKEEEVKSSHLTKEVEALKEKIHNYMGTEESICHMKTEYATLQRKLTQQEVRNKELAREKESLTRELERYRRFSKSLRPGMIGRRFSDLQVSTKEVQTEPTDNHTTTSKSLIERAVVNEKIHESNQQYQPNCNKMNPAKYSPSINNSNNQDNNVAQIRDPILKNKEKQQLINCKMQNTQNGTQQEDVFLNPSQHLHIEVTPVCSQNTATLEITSPTKENNPSFTTTAVIPTSVCTTKQEITIVQNVPVSTQKNKGPSISPLSMPYLQTVIPEFTSLLTPDCSVSPTDITITTGISDRSPETKVKAGDNEFCVTSQRQNNWQIHRYNSSSQSVISNEDNKIHIHFGIPYLQDINANAEAPNSCYSQRTSALSSGIPAKVNSKIASSIRIKPASTPITQPSKISVPAEAFQQSGPTRIPKPKTCSTPTGTNSRAALIQSKGTSQVLPKLEKNMCN</sequence>
<accession>A0AAD5B2P6</accession>
<feature type="region of interest" description="Disordered" evidence="3">
    <location>
        <begin position="369"/>
        <end position="389"/>
    </location>
</feature>
<comment type="caution">
    <text evidence="5">The sequence shown here is derived from an EMBL/GenBank/DDBJ whole genome shotgun (WGS) entry which is preliminary data.</text>
</comment>
<feature type="non-terminal residue" evidence="5">
    <location>
        <position position="1"/>
    </location>
</feature>
<evidence type="ECO:0000313" key="5">
    <source>
        <dbReference type="EMBL" id="KAI5627558.1"/>
    </source>
</evidence>